<sequence>MSEGRSESRTYSGKHPSSASSPLFTRARQDQVRRVTVKETAVQTVDPPFAYCWSKTNTSAVRDPPVGNSYVDPAPIASRVVSMEAVEG</sequence>
<keyword evidence="4" id="KW-1185">Reference proteome</keyword>
<protein>
    <submittedName>
        <fullName evidence="3">Uncharacterized protein C19orf44</fullName>
    </submittedName>
</protein>
<feature type="compositionally biased region" description="Polar residues" evidence="1">
    <location>
        <begin position="9"/>
        <end position="23"/>
    </location>
</feature>
<dbReference type="Proteomes" id="UP000053283">
    <property type="component" value="Unassembled WGS sequence"/>
</dbReference>
<accession>A0A091VQ54</accession>
<feature type="non-terminal residue" evidence="3">
    <location>
        <position position="88"/>
    </location>
</feature>
<dbReference type="AlphaFoldDB" id="A0A091VQ54"/>
<name>A0A091VQ54_NIPNI</name>
<evidence type="ECO:0000313" key="3">
    <source>
        <dbReference type="EMBL" id="KFR04820.1"/>
    </source>
</evidence>
<proteinExistence type="predicted"/>
<dbReference type="EMBL" id="KL411250">
    <property type="protein sequence ID" value="KFR04820.1"/>
    <property type="molecule type" value="Genomic_DNA"/>
</dbReference>
<dbReference type="PANTHER" id="PTHR22409:SF2">
    <property type="entry name" value="CHROMOSOME 19 OPEN READING FRAME 44"/>
    <property type="match status" value="1"/>
</dbReference>
<evidence type="ECO:0000313" key="4">
    <source>
        <dbReference type="Proteomes" id="UP000053283"/>
    </source>
</evidence>
<evidence type="ECO:0000259" key="2">
    <source>
        <dbReference type="Pfam" id="PF15391"/>
    </source>
</evidence>
<organism evidence="3 4">
    <name type="scientific">Nipponia nippon</name>
    <name type="common">Crested ibis</name>
    <name type="synonym">Ibis nippon</name>
    <dbReference type="NCBI Taxonomy" id="128390"/>
    <lineage>
        <taxon>Eukaryota</taxon>
        <taxon>Metazoa</taxon>
        <taxon>Chordata</taxon>
        <taxon>Craniata</taxon>
        <taxon>Vertebrata</taxon>
        <taxon>Euteleostomi</taxon>
        <taxon>Archelosauria</taxon>
        <taxon>Archosauria</taxon>
        <taxon>Dinosauria</taxon>
        <taxon>Saurischia</taxon>
        <taxon>Theropoda</taxon>
        <taxon>Coelurosauria</taxon>
        <taxon>Aves</taxon>
        <taxon>Neognathae</taxon>
        <taxon>Neoaves</taxon>
        <taxon>Aequornithes</taxon>
        <taxon>Pelecaniformes</taxon>
        <taxon>Threskiornithidae</taxon>
        <taxon>Nipponia</taxon>
    </lineage>
</organism>
<dbReference type="PANTHER" id="PTHR22409">
    <property type="entry name" value="CHROMOSOME 19 OPEN READING FRAME 44"/>
    <property type="match status" value="1"/>
</dbReference>
<gene>
    <name evidence="3" type="ORF">Y956_14218</name>
</gene>
<dbReference type="InterPro" id="IPR040120">
    <property type="entry name" value="C19orf44-like"/>
</dbReference>
<reference evidence="3 4" key="1">
    <citation type="submission" date="2014-04" db="EMBL/GenBank/DDBJ databases">
        <title>Genome evolution of avian class.</title>
        <authorList>
            <person name="Zhang G."/>
            <person name="Li C."/>
        </authorList>
    </citation>
    <scope>NUCLEOTIDE SEQUENCE [LARGE SCALE GENOMIC DNA]</scope>
    <source>
        <strain evidence="3">BGI_Y956</strain>
    </source>
</reference>
<dbReference type="eggNOG" id="ENOG502RMHR">
    <property type="taxonomic scope" value="Eukaryota"/>
</dbReference>
<dbReference type="Pfam" id="PF15391">
    <property type="entry name" value="DUF4614"/>
    <property type="match status" value="1"/>
</dbReference>
<feature type="region of interest" description="Disordered" evidence="1">
    <location>
        <begin position="1"/>
        <end position="30"/>
    </location>
</feature>
<dbReference type="InterPro" id="IPR027884">
    <property type="entry name" value="DUF4614"/>
</dbReference>
<feature type="domain" description="DUF4614" evidence="2">
    <location>
        <begin position="6"/>
        <end position="87"/>
    </location>
</feature>
<evidence type="ECO:0000256" key="1">
    <source>
        <dbReference type="SAM" id="MobiDB-lite"/>
    </source>
</evidence>